<dbReference type="NCBIfam" id="TIGR02037">
    <property type="entry name" value="degP_htrA_DO"/>
    <property type="match status" value="1"/>
</dbReference>
<dbReference type="PANTHER" id="PTHR22939">
    <property type="entry name" value="SERINE PROTEASE FAMILY S1C HTRA-RELATED"/>
    <property type="match status" value="1"/>
</dbReference>
<organism evidence="8">
    <name type="scientific">marine sediment metagenome</name>
    <dbReference type="NCBI Taxonomy" id="412755"/>
    <lineage>
        <taxon>unclassified sequences</taxon>
        <taxon>metagenomes</taxon>
        <taxon>ecological metagenomes</taxon>
    </lineage>
</organism>
<dbReference type="Gene3D" id="2.30.42.10">
    <property type="match status" value="2"/>
</dbReference>
<keyword evidence="6" id="KW-0720">Serine protease</keyword>
<dbReference type="PRINTS" id="PR00834">
    <property type="entry name" value="PROTEASES2C"/>
</dbReference>
<evidence type="ECO:0000256" key="5">
    <source>
        <dbReference type="ARBA" id="ARBA00022801"/>
    </source>
</evidence>
<dbReference type="Pfam" id="PF13180">
    <property type="entry name" value="PDZ_2"/>
    <property type="match status" value="2"/>
</dbReference>
<gene>
    <name evidence="8" type="ORF">LCGC14_0753380</name>
</gene>
<dbReference type="AlphaFoldDB" id="A0A0F9Q7J6"/>
<evidence type="ECO:0000256" key="1">
    <source>
        <dbReference type="ARBA" id="ARBA00010541"/>
    </source>
</evidence>
<dbReference type="Pfam" id="PF13365">
    <property type="entry name" value="Trypsin_2"/>
    <property type="match status" value="1"/>
</dbReference>
<sequence length="496" mass="54726">MKKTALIALICFFLGIFLASFVFIYLPEKNAPNSFLDEPASPSPSFLHASPSIQGKPDLDFVSIADKIGPSVVRIAVEKVEKRRVSRFREDLPEDFWDRFFGIPRERDREFRSEARGTGFFISADGYIVTNNHMVENAEKVTVTTLNEKEYKAEIVGLDPNTDLALLKVDDKNLPFAVLGDSEKLRVGEWVLAIGNPWGFEHTVTAGIVSSKGRQLGIPGVPYQDYIQTDASINRGNSGGPLVNMRGEVVGIASNIISPSGGSIGIGFAIPSNLARKIIKQLKEKGRVVRGYLGVRSGQVTEDDKEAFNLKTKKGAIIGEVERGTPADKAGLKKYDVIIEVNGKTIKDHNDLMFRIAEIEPGEKTEVKVIRDGNEKIITVTLGERPSNGEQEASVASGKDIGIDITTITPRLARRYGFQTEEGVLITNVRQFSEASRKGLIAGDIILEANRKKVITDREFMNIVNNLDAGDTLVLLIRREQDGAQQEFIRTLRIPE</sequence>
<dbReference type="PANTHER" id="PTHR22939:SF129">
    <property type="entry name" value="SERINE PROTEASE HTRA2, MITOCHONDRIAL"/>
    <property type="match status" value="1"/>
</dbReference>
<keyword evidence="3" id="KW-0732">Signal</keyword>
<dbReference type="InterPro" id="IPR036034">
    <property type="entry name" value="PDZ_sf"/>
</dbReference>
<reference evidence="8" key="1">
    <citation type="journal article" date="2015" name="Nature">
        <title>Complex archaea that bridge the gap between prokaryotes and eukaryotes.</title>
        <authorList>
            <person name="Spang A."/>
            <person name="Saw J.H."/>
            <person name="Jorgensen S.L."/>
            <person name="Zaremba-Niedzwiedzka K."/>
            <person name="Martijn J."/>
            <person name="Lind A.E."/>
            <person name="van Eijk R."/>
            <person name="Schleper C."/>
            <person name="Guy L."/>
            <person name="Ettema T.J."/>
        </authorList>
    </citation>
    <scope>NUCLEOTIDE SEQUENCE</scope>
</reference>
<dbReference type="SUPFAM" id="SSF50156">
    <property type="entry name" value="PDZ domain-like"/>
    <property type="match status" value="2"/>
</dbReference>
<dbReference type="CDD" id="cd10839">
    <property type="entry name" value="cpPDZ1_DegP-like"/>
    <property type="match status" value="1"/>
</dbReference>
<dbReference type="InterPro" id="IPR001940">
    <property type="entry name" value="Peptidase_S1C"/>
</dbReference>
<dbReference type="GO" id="GO:0006508">
    <property type="term" value="P:proteolysis"/>
    <property type="evidence" value="ECO:0007669"/>
    <property type="project" value="UniProtKB-KW"/>
</dbReference>
<proteinExistence type="inferred from homology"/>
<accession>A0A0F9Q7J6</accession>
<dbReference type="InterPro" id="IPR011782">
    <property type="entry name" value="Pept_S1C_Do"/>
</dbReference>
<dbReference type="InterPro" id="IPR001478">
    <property type="entry name" value="PDZ"/>
</dbReference>
<feature type="domain" description="PDZ" evidence="7">
    <location>
        <begin position="290"/>
        <end position="348"/>
    </location>
</feature>
<dbReference type="Gene3D" id="2.40.10.120">
    <property type="match status" value="1"/>
</dbReference>
<keyword evidence="4" id="KW-0677">Repeat</keyword>
<comment type="caution">
    <text evidence="8">The sequence shown here is derived from an EMBL/GenBank/DDBJ whole genome shotgun (WGS) entry which is preliminary data.</text>
</comment>
<dbReference type="FunFam" id="2.40.10.10:FF:000001">
    <property type="entry name" value="Periplasmic serine protease DegS"/>
    <property type="match status" value="1"/>
</dbReference>
<dbReference type="EMBL" id="LAZR01001828">
    <property type="protein sequence ID" value="KKN38439.1"/>
    <property type="molecule type" value="Genomic_DNA"/>
</dbReference>
<keyword evidence="5" id="KW-0378">Hydrolase</keyword>
<evidence type="ECO:0000313" key="8">
    <source>
        <dbReference type="EMBL" id="KKN38439.1"/>
    </source>
</evidence>
<keyword evidence="2" id="KW-0645">Protease</keyword>
<dbReference type="PROSITE" id="PS50106">
    <property type="entry name" value="PDZ"/>
    <property type="match status" value="2"/>
</dbReference>
<evidence type="ECO:0000256" key="4">
    <source>
        <dbReference type="ARBA" id="ARBA00022737"/>
    </source>
</evidence>
<protein>
    <recommendedName>
        <fullName evidence="7">PDZ domain-containing protein</fullName>
    </recommendedName>
</protein>
<comment type="similarity">
    <text evidence="1">Belongs to the peptidase S1C family.</text>
</comment>
<dbReference type="SUPFAM" id="SSF50494">
    <property type="entry name" value="Trypsin-like serine proteases"/>
    <property type="match status" value="1"/>
</dbReference>
<dbReference type="InterPro" id="IPR009003">
    <property type="entry name" value="Peptidase_S1_PA"/>
</dbReference>
<evidence type="ECO:0000259" key="7">
    <source>
        <dbReference type="PROSITE" id="PS50106"/>
    </source>
</evidence>
<dbReference type="GO" id="GO:0004252">
    <property type="term" value="F:serine-type endopeptidase activity"/>
    <property type="evidence" value="ECO:0007669"/>
    <property type="project" value="InterPro"/>
</dbReference>
<dbReference type="SMART" id="SM00228">
    <property type="entry name" value="PDZ"/>
    <property type="match status" value="2"/>
</dbReference>
<evidence type="ECO:0000256" key="6">
    <source>
        <dbReference type="ARBA" id="ARBA00022825"/>
    </source>
</evidence>
<evidence type="ECO:0000256" key="3">
    <source>
        <dbReference type="ARBA" id="ARBA00022729"/>
    </source>
</evidence>
<evidence type="ECO:0000256" key="2">
    <source>
        <dbReference type="ARBA" id="ARBA00022670"/>
    </source>
</evidence>
<name>A0A0F9Q7J6_9ZZZZ</name>
<feature type="domain" description="PDZ" evidence="7">
    <location>
        <begin position="379"/>
        <end position="479"/>
    </location>
</feature>